<evidence type="ECO:0000313" key="3">
    <source>
        <dbReference type="Proteomes" id="UP001497623"/>
    </source>
</evidence>
<accession>A0AAV2PQE8</accession>
<evidence type="ECO:0008006" key="4">
    <source>
        <dbReference type="Google" id="ProtNLM"/>
    </source>
</evidence>
<organism evidence="2 3">
    <name type="scientific">Meganyctiphanes norvegica</name>
    <name type="common">Northern krill</name>
    <name type="synonym">Thysanopoda norvegica</name>
    <dbReference type="NCBI Taxonomy" id="48144"/>
    <lineage>
        <taxon>Eukaryota</taxon>
        <taxon>Metazoa</taxon>
        <taxon>Ecdysozoa</taxon>
        <taxon>Arthropoda</taxon>
        <taxon>Crustacea</taxon>
        <taxon>Multicrustacea</taxon>
        <taxon>Malacostraca</taxon>
        <taxon>Eumalacostraca</taxon>
        <taxon>Eucarida</taxon>
        <taxon>Euphausiacea</taxon>
        <taxon>Euphausiidae</taxon>
        <taxon>Meganyctiphanes</taxon>
    </lineage>
</organism>
<dbReference type="EMBL" id="CAXKWB010001154">
    <property type="protein sequence ID" value="CAL4063484.1"/>
    <property type="molecule type" value="Genomic_DNA"/>
</dbReference>
<dbReference type="AlphaFoldDB" id="A0AAV2PQE8"/>
<dbReference type="Proteomes" id="UP001497623">
    <property type="component" value="Unassembled WGS sequence"/>
</dbReference>
<feature type="non-terminal residue" evidence="2">
    <location>
        <position position="1"/>
    </location>
</feature>
<keyword evidence="3" id="KW-1185">Reference proteome</keyword>
<comment type="caution">
    <text evidence="2">The sequence shown here is derived from an EMBL/GenBank/DDBJ whole genome shotgun (WGS) entry which is preliminary data.</text>
</comment>
<feature type="coiled-coil region" evidence="1">
    <location>
        <begin position="165"/>
        <end position="221"/>
    </location>
</feature>
<proteinExistence type="predicted"/>
<protein>
    <recommendedName>
        <fullName evidence="4">BZIP domain-containing protein</fullName>
    </recommendedName>
</protein>
<evidence type="ECO:0000256" key="1">
    <source>
        <dbReference type="SAM" id="Coils"/>
    </source>
</evidence>
<gene>
    <name evidence="2" type="ORF">MNOR_LOCUS3384</name>
</gene>
<evidence type="ECO:0000313" key="2">
    <source>
        <dbReference type="EMBL" id="CAL4063484.1"/>
    </source>
</evidence>
<reference evidence="2 3" key="1">
    <citation type="submission" date="2024-05" db="EMBL/GenBank/DDBJ databases">
        <authorList>
            <person name="Wallberg A."/>
        </authorList>
    </citation>
    <scope>NUCLEOTIDE SEQUENCE [LARGE SCALE GENOMIC DNA]</scope>
</reference>
<sequence length="222" mass="25110">CNIMAQQRNNYNLGSHGVHLSDQSYNYVQGTFNEPANSPMSGGLAGEDGYFAGPSSSNLEQLTHMGAAVGGPRYDLHQWNSQDNQTMNYNYLRNLQTNSFPNDLNNFFNNDNYSAECLAHTPFTGPSSIQPILNCCPDMVSNSSVALIQCSRTAKWELPPKDDPVEELKSKRAIILNNNREKNRRHKEDLTQSLRQLKVEVDQLQIKKSNAMKRIHELRKHV</sequence>
<name>A0AAV2PQE8_MEGNR</name>
<keyword evidence="1" id="KW-0175">Coiled coil</keyword>